<dbReference type="Gene3D" id="3.30.460.20">
    <property type="entry name" value="CorA soluble domain-like"/>
    <property type="match status" value="1"/>
</dbReference>
<dbReference type="GO" id="GO:0015095">
    <property type="term" value="F:magnesium ion transmembrane transporter activity"/>
    <property type="evidence" value="ECO:0007669"/>
    <property type="project" value="UniProtKB-UniRule"/>
</dbReference>
<dbReference type="InterPro" id="IPR002523">
    <property type="entry name" value="MgTranspt_CorA/ZnTranspt_ZntB"/>
</dbReference>
<dbReference type="OrthoDB" id="9803416at2"/>
<dbReference type="Proteomes" id="UP000011910">
    <property type="component" value="Unassembled WGS sequence"/>
</dbReference>
<evidence type="ECO:0000256" key="6">
    <source>
        <dbReference type="ARBA" id="ARBA00022989"/>
    </source>
</evidence>
<proteinExistence type="inferred from homology"/>
<dbReference type="NCBIfam" id="TIGR00383">
    <property type="entry name" value="corA"/>
    <property type="match status" value="1"/>
</dbReference>
<dbReference type="Pfam" id="PF01544">
    <property type="entry name" value="CorA"/>
    <property type="match status" value="1"/>
</dbReference>
<dbReference type="SUPFAM" id="SSF144083">
    <property type="entry name" value="Magnesium transport protein CorA, transmembrane region"/>
    <property type="match status" value="1"/>
</dbReference>
<dbReference type="PANTHER" id="PTHR46494:SF1">
    <property type="entry name" value="CORA FAMILY METAL ION TRANSPORTER (EUROFUNG)"/>
    <property type="match status" value="1"/>
</dbReference>
<dbReference type="AlphaFoldDB" id="M7NHW8"/>
<dbReference type="CDD" id="cd12828">
    <property type="entry name" value="TmCorA-like_1"/>
    <property type="match status" value="1"/>
</dbReference>
<protein>
    <recommendedName>
        <fullName evidence="8">Magnesium transport protein CorA</fullName>
    </recommendedName>
</protein>
<keyword evidence="6 8" id="KW-1133">Transmembrane helix</keyword>
<dbReference type="InterPro" id="IPR004488">
    <property type="entry name" value="Mg/Co-transport_prot_CorA"/>
</dbReference>
<dbReference type="Gene3D" id="1.20.58.340">
    <property type="entry name" value="Magnesium transport protein CorA, transmembrane region"/>
    <property type="match status" value="2"/>
</dbReference>
<evidence type="ECO:0000313" key="9">
    <source>
        <dbReference type="EMBL" id="EMR01405.1"/>
    </source>
</evidence>
<evidence type="ECO:0000256" key="3">
    <source>
        <dbReference type="ARBA" id="ARBA00022448"/>
    </source>
</evidence>
<keyword evidence="10" id="KW-1185">Reference proteome</keyword>
<evidence type="ECO:0000256" key="5">
    <source>
        <dbReference type="ARBA" id="ARBA00022692"/>
    </source>
</evidence>
<dbReference type="PANTHER" id="PTHR46494">
    <property type="entry name" value="CORA FAMILY METAL ION TRANSPORTER (EUROFUNG)"/>
    <property type="match status" value="1"/>
</dbReference>
<dbReference type="InterPro" id="IPR045861">
    <property type="entry name" value="CorA_cytoplasmic_dom"/>
</dbReference>
<dbReference type="InterPro" id="IPR045863">
    <property type="entry name" value="CorA_TM1_TM2"/>
</dbReference>
<keyword evidence="5 8" id="KW-0812">Transmembrane</keyword>
<dbReference type="GO" id="GO:0000287">
    <property type="term" value="F:magnesium ion binding"/>
    <property type="evidence" value="ECO:0007669"/>
    <property type="project" value="TreeGrafter"/>
</dbReference>
<keyword evidence="7 8" id="KW-0472">Membrane</keyword>
<keyword evidence="8" id="KW-0406">Ion transport</keyword>
<dbReference type="FunFam" id="1.20.58.340:FF:000012">
    <property type="entry name" value="Magnesium transport protein CorA"/>
    <property type="match status" value="1"/>
</dbReference>
<comment type="similarity">
    <text evidence="2 8">Belongs to the CorA metal ion transporter (MIT) (TC 1.A.35) family.</text>
</comment>
<gene>
    <name evidence="9" type="primary">corA_1</name>
    <name evidence="8" type="synonym">corA</name>
    <name evidence="9" type="ORF">ADICEAN_03465</name>
</gene>
<dbReference type="STRING" id="1279009.ADICEAN_03465"/>
<comment type="function">
    <text evidence="8">Mediates influx of magnesium ions.</text>
</comment>
<evidence type="ECO:0000313" key="10">
    <source>
        <dbReference type="Proteomes" id="UP000011910"/>
    </source>
</evidence>
<keyword evidence="4 8" id="KW-1003">Cell membrane</keyword>
<evidence type="ECO:0000256" key="8">
    <source>
        <dbReference type="RuleBase" id="RU362010"/>
    </source>
</evidence>
<accession>M7NHW8</accession>
<dbReference type="GO" id="GO:0015087">
    <property type="term" value="F:cobalt ion transmembrane transporter activity"/>
    <property type="evidence" value="ECO:0007669"/>
    <property type="project" value="UniProtKB-UniRule"/>
</dbReference>
<reference evidence="9 10" key="1">
    <citation type="journal article" date="2013" name="Genome Announc.">
        <title>Draft Genome Sequence of Cesiribacter andamanensis Strain AMV16T, Isolated from a Soil Sample from a Mud Volcano in the Andaman Islands, India.</title>
        <authorList>
            <person name="Shivaji S."/>
            <person name="Ara S."/>
            <person name="Begum Z."/>
            <person name="Srinivas T.N."/>
            <person name="Singh A."/>
            <person name="Kumar Pinnaka A."/>
        </authorList>
    </citation>
    <scope>NUCLEOTIDE SEQUENCE [LARGE SCALE GENOMIC DNA]</scope>
    <source>
        <strain evidence="9 10">AMV16</strain>
    </source>
</reference>
<organism evidence="9 10">
    <name type="scientific">Cesiribacter andamanensis AMV16</name>
    <dbReference type="NCBI Taxonomy" id="1279009"/>
    <lineage>
        <taxon>Bacteria</taxon>
        <taxon>Pseudomonadati</taxon>
        <taxon>Bacteroidota</taxon>
        <taxon>Cytophagia</taxon>
        <taxon>Cytophagales</taxon>
        <taxon>Cesiribacteraceae</taxon>
        <taxon>Cesiribacter</taxon>
    </lineage>
</organism>
<feature type="transmembrane region" description="Helical" evidence="8">
    <location>
        <begin position="345"/>
        <end position="365"/>
    </location>
</feature>
<dbReference type="eggNOG" id="COG0598">
    <property type="taxonomic scope" value="Bacteria"/>
</dbReference>
<comment type="subcellular location">
    <subcellularLocation>
        <location evidence="1">Cell membrane</location>
        <topology evidence="1">Multi-pass membrane protein</topology>
    </subcellularLocation>
    <subcellularLocation>
        <location evidence="8">Membrane</location>
        <topology evidence="8">Multi-pass membrane protein</topology>
    </subcellularLocation>
</comment>
<sequence length="371" mass="42601">MAQKLPTALKAIRSARTLASLHRKGKHKVGLPPGSPMYTGHQADEPVTMQLFLYTPDQLQELEPATVEEVKAARLPGSSLWLNVDGVHQVALVEQLCQQFGIHPLTIEDIVNTHQRPKVEQLEGYLYVVLKMIDYDAERGTVSSEQVSLVLGPDFVLSFQERPGDTFTAVRNRLRLGKPRIRGGGSDYLLYALMDTIVDNYFVILDKIDERAVALEEQMLVHATKDNFDAVYHLKREMLTIWRSVWPLRDVMYRLERGDFALIQEKTQIYLHDVYDHMTQIIDIVEVTRDLLKGMADLYHSTISSRTNEIMRVLTIISTIFIPLTFIVGVYGMNFEVMPELTWTWGYYGVWGLMLVLTVSMVVVFRKRKWL</sequence>
<feature type="transmembrane region" description="Helical" evidence="8">
    <location>
        <begin position="313"/>
        <end position="333"/>
    </location>
</feature>
<name>M7NHW8_9BACT</name>
<dbReference type="GO" id="GO:0005886">
    <property type="term" value="C:plasma membrane"/>
    <property type="evidence" value="ECO:0007669"/>
    <property type="project" value="UniProtKB-SubCell"/>
</dbReference>
<comment type="caution">
    <text evidence="9">The sequence shown here is derived from an EMBL/GenBank/DDBJ whole genome shotgun (WGS) entry which is preliminary data.</text>
</comment>
<dbReference type="RefSeq" id="WP_009196848.1">
    <property type="nucleotide sequence ID" value="NZ_AODQ01000118.1"/>
</dbReference>
<keyword evidence="3 8" id="KW-0813">Transport</keyword>
<dbReference type="EMBL" id="AODQ01000118">
    <property type="protein sequence ID" value="EMR01405.1"/>
    <property type="molecule type" value="Genomic_DNA"/>
</dbReference>
<evidence type="ECO:0000256" key="1">
    <source>
        <dbReference type="ARBA" id="ARBA00004651"/>
    </source>
</evidence>
<keyword evidence="8" id="KW-0460">Magnesium</keyword>
<evidence type="ECO:0000256" key="7">
    <source>
        <dbReference type="ARBA" id="ARBA00023136"/>
    </source>
</evidence>
<dbReference type="PATRIC" id="fig|1279009.4.peg.3509"/>
<evidence type="ECO:0000256" key="2">
    <source>
        <dbReference type="ARBA" id="ARBA00009765"/>
    </source>
</evidence>
<dbReference type="SUPFAM" id="SSF143865">
    <property type="entry name" value="CorA soluble domain-like"/>
    <property type="match status" value="1"/>
</dbReference>
<evidence type="ECO:0000256" key="4">
    <source>
        <dbReference type="ARBA" id="ARBA00022475"/>
    </source>
</evidence>
<dbReference type="GO" id="GO:0050897">
    <property type="term" value="F:cobalt ion binding"/>
    <property type="evidence" value="ECO:0007669"/>
    <property type="project" value="TreeGrafter"/>
</dbReference>